<evidence type="ECO:0000313" key="1">
    <source>
        <dbReference type="EMBL" id="PIP92127.1"/>
    </source>
</evidence>
<proteinExistence type="predicted"/>
<gene>
    <name evidence="1" type="ORF">COW77_01665</name>
</gene>
<protein>
    <recommendedName>
        <fullName evidence="3">Type II toxin-antitoxin system HicA family toxin</fullName>
    </recommendedName>
</protein>
<organism evidence="1 2">
    <name type="scientific">Candidatus Wolfebacteria bacterium CG18_big_fil_WC_8_21_14_2_50_39_7</name>
    <dbReference type="NCBI Taxonomy" id="1975071"/>
    <lineage>
        <taxon>Bacteria</taxon>
        <taxon>Candidatus Wolfeibacteriota</taxon>
    </lineage>
</organism>
<accession>A0A2H0ECL7</accession>
<dbReference type="InterPro" id="IPR038570">
    <property type="entry name" value="HicA_sf"/>
</dbReference>
<comment type="caution">
    <text evidence="1">The sequence shown here is derived from an EMBL/GenBank/DDBJ whole genome shotgun (WGS) entry which is preliminary data.</text>
</comment>
<sequence length="77" mass="9088">MSEFYFPCKRKKLMRALKKLGLSIERGTKHDLAKCINNGSKTTIPRHKEIKREIIESIALFLLDKDFKKEKLLDLLR</sequence>
<reference evidence="1 2" key="1">
    <citation type="submission" date="2017-09" db="EMBL/GenBank/DDBJ databases">
        <title>Depth-based differentiation of microbial function through sediment-hosted aquifers and enrichment of novel symbionts in the deep terrestrial subsurface.</title>
        <authorList>
            <person name="Probst A.J."/>
            <person name="Ladd B."/>
            <person name="Jarett J.K."/>
            <person name="Geller-Mcgrath D.E."/>
            <person name="Sieber C.M."/>
            <person name="Emerson J.B."/>
            <person name="Anantharaman K."/>
            <person name="Thomas B.C."/>
            <person name="Malmstrom R."/>
            <person name="Stieglmeier M."/>
            <person name="Klingl A."/>
            <person name="Woyke T."/>
            <person name="Ryan C.M."/>
            <person name="Banfield J.F."/>
        </authorList>
    </citation>
    <scope>NUCLEOTIDE SEQUENCE [LARGE SCALE GENOMIC DNA]</scope>
    <source>
        <strain evidence="1">CG18_big_fil_WC_8_21_14_2_50_39_7</strain>
    </source>
</reference>
<dbReference type="AlphaFoldDB" id="A0A2H0ECL7"/>
<dbReference type="EMBL" id="PCTX01000050">
    <property type="protein sequence ID" value="PIP92127.1"/>
    <property type="molecule type" value="Genomic_DNA"/>
</dbReference>
<evidence type="ECO:0000313" key="2">
    <source>
        <dbReference type="Proteomes" id="UP000229241"/>
    </source>
</evidence>
<dbReference type="Gene3D" id="3.30.920.30">
    <property type="entry name" value="Hypothetical protein"/>
    <property type="match status" value="1"/>
</dbReference>
<name>A0A2H0ECL7_9BACT</name>
<dbReference type="Proteomes" id="UP000229241">
    <property type="component" value="Unassembled WGS sequence"/>
</dbReference>
<evidence type="ECO:0008006" key="3">
    <source>
        <dbReference type="Google" id="ProtNLM"/>
    </source>
</evidence>